<organism evidence="1 2">
    <name type="scientific">Mesocestoides corti</name>
    <name type="common">Flatworm</name>
    <dbReference type="NCBI Taxonomy" id="53468"/>
    <lineage>
        <taxon>Eukaryota</taxon>
        <taxon>Metazoa</taxon>
        <taxon>Spiralia</taxon>
        <taxon>Lophotrochozoa</taxon>
        <taxon>Platyhelminthes</taxon>
        <taxon>Cestoda</taxon>
        <taxon>Eucestoda</taxon>
        <taxon>Cyclophyllidea</taxon>
        <taxon>Mesocestoididae</taxon>
        <taxon>Mesocestoides</taxon>
    </lineage>
</organism>
<accession>A0A0R3U133</accession>
<reference evidence="1 2" key="1">
    <citation type="submission" date="2018-10" db="EMBL/GenBank/DDBJ databases">
        <authorList>
            <consortium name="Pathogen Informatics"/>
        </authorList>
    </citation>
    <scope>NUCLEOTIDE SEQUENCE [LARGE SCALE GENOMIC DNA]</scope>
</reference>
<name>A0A0R3U133_MESCO</name>
<evidence type="ECO:0000313" key="1">
    <source>
        <dbReference type="EMBL" id="VDD74033.1"/>
    </source>
</evidence>
<gene>
    <name evidence="1" type="ORF">MCOS_LOCUS36</name>
</gene>
<evidence type="ECO:0000313" key="2">
    <source>
        <dbReference type="Proteomes" id="UP000267029"/>
    </source>
</evidence>
<dbReference type="WBParaSite" id="MCU_001094-RA">
    <property type="protein sequence ID" value="MCU_001094-RA"/>
    <property type="gene ID" value="MCU_001094"/>
</dbReference>
<proteinExistence type="predicted"/>
<sequence>MNNSSQLKRTLLPRHLTHAGTSYHVSAPPRRLHRPADLVCQGTRHGTDNSQMSSRVWWSGNIIFGLLNPLDCMHGSRSHQSGDPCVMIWTIPGAPSESRLNVTQRRSQDG</sequence>
<protein>
    <submittedName>
        <fullName evidence="1 3">Uncharacterized protein</fullName>
    </submittedName>
</protein>
<dbReference type="EMBL" id="UXSR01000002">
    <property type="protein sequence ID" value="VDD74033.1"/>
    <property type="molecule type" value="Genomic_DNA"/>
</dbReference>
<keyword evidence="2" id="KW-1185">Reference proteome</keyword>
<dbReference type="Proteomes" id="UP000267029">
    <property type="component" value="Unassembled WGS sequence"/>
</dbReference>
<reference evidence="3" key="2">
    <citation type="submission" date="2019-11" db="UniProtKB">
        <authorList>
            <consortium name="WormBaseParasite"/>
        </authorList>
    </citation>
    <scope>IDENTIFICATION</scope>
</reference>
<evidence type="ECO:0000313" key="3">
    <source>
        <dbReference type="WBParaSite" id="MCU_001094-RA"/>
    </source>
</evidence>
<dbReference type="AlphaFoldDB" id="A0A0R3U133"/>